<dbReference type="SMART" id="SM00219">
    <property type="entry name" value="TyrKc"/>
    <property type="match status" value="1"/>
</dbReference>
<reference evidence="24" key="1">
    <citation type="submission" date="2022-01" db="EMBL/GenBank/DDBJ databases">
        <authorList>
            <person name="Braso-Vives M."/>
        </authorList>
    </citation>
    <scope>NUCLEOTIDE SEQUENCE</scope>
</reference>
<keyword evidence="9" id="KW-1133">Transmembrane helix</keyword>
<proteinExistence type="predicted"/>
<keyword evidence="10" id="KW-0472">Membrane</keyword>
<dbReference type="InterPro" id="IPR036179">
    <property type="entry name" value="Ig-like_dom_sf"/>
</dbReference>
<keyword evidence="4" id="KW-0808">Transferase</keyword>
<keyword evidence="6" id="KW-0677">Repeat</keyword>
<keyword evidence="25" id="KW-1185">Reference proteome</keyword>
<dbReference type="InterPro" id="IPR003961">
    <property type="entry name" value="FN3_dom"/>
</dbReference>
<feature type="binding site" evidence="18">
    <location>
        <begin position="267"/>
        <end position="273"/>
    </location>
    <ligand>
        <name>ATP</name>
        <dbReference type="ChEBI" id="CHEBI:30616"/>
    </ligand>
</feature>
<dbReference type="GO" id="GO:0046872">
    <property type="term" value="F:metal ion binding"/>
    <property type="evidence" value="ECO:0007669"/>
    <property type="project" value="UniProtKB-KW"/>
</dbReference>
<evidence type="ECO:0000256" key="10">
    <source>
        <dbReference type="ARBA" id="ARBA00023136"/>
    </source>
</evidence>
<dbReference type="InterPro" id="IPR020635">
    <property type="entry name" value="Tyr_kinase_cat_dom"/>
</dbReference>
<keyword evidence="7" id="KW-0418">Kinase</keyword>
<evidence type="ECO:0000256" key="9">
    <source>
        <dbReference type="ARBA" id="ARBA00022989"/>
    </source>
</evidence>
<feature type="binding site" evidence="18">
    <location>
        <position position="335"/>
    </location>
    <ligand>
        <name>ATP</name>
        <dbReference type="ChEBI" id="CHEBI:30616"/>
    </ligand>
</feature>
<protein>
    <recommendedName>
        <fullName evidence="2">receptor protein-tyrosine kinase</fullName>
        <ecNumber evidence="2">2.7.10.1</ecNumber>
    </recommendedName>
</protein>
<feature type="compositionally biased region" description="Acidic residues" evidence="21">
    <location>
        <begin position="422"/>
        <end position="467"/>
    </location>
</feature>
<dbReference type="PROSITE" id="PS50853">
    <property type="entry name" value="FN3"/>
    <property type="match status" value="1"/>
</dbReference>
<dbReference type="GO" id="GO:0005886">
    <property type="term" value="C:plasma membrane"/>
    <property type="evidence" value="ECO:0007669"/>
    <property type="project" value="TreeGrafter"/>
</dbReference>
<evidence type="ECO:0000256" key="5">
    <source>
        <dbReference type="ARBA" id="ARBA00022692"/>
    </source>
</evidence>
<dbReference type="Pfam" id="PF07714">
    <property type="entry name" value="PK_Tyr_Ser-Thr"/>
    <property type="match status" value="1"/>
</dbReference>
<feature type="region of interest" description="Disordered" evidence="21">
    <location>
        <begin position="422"/>
        <end position="484"/>
    </location>
</feature>
<keyword evidence="15" id="KW-0393">Immunoglobulin domain</keyword>
<dbReference type="Proteomes" id="UP000838412">
    <property type="component" value="Chromosome 1"/>
</dbReference>
<evidence type="ECO:0000256" key="19">
    <source>
        <dbReference type="PIRSR" id="PIRSR000615-3"/>
    </source>
</evidence>
<dbReference type="GO" id="GO:0005524">
    <property type="term" value="F:ATP binding"/>
    <property type="evidence" value="ECO:0007669"/>
    <property type="project" value="UniProtKB-UniRule"/>
</dbReference>
<evidence type="ECO:0000256" key="3">
    <source>
        <dbReference type="ARBA" id="ARBA00022553"/>
    </source>
</evidence>
<evidence type="ECO:0000256" key="4">
    <source>
        <dbReference type="ARBA" id="ARBA00022679"/>
    </source>
</evidence>
<comment type="catalytic activity">
    <reaction evidence="16">
        <text>L-tyrosyl-[protein] + ATP = O-phospho-L-tyrosyl-[protein] + ADP + H(+)</text>
        <dbReference type="Rhea" id="RHEA:10596"/>
        <dbReference type="Rhea" id="RHEA-COMP:10136"/>
        <dbReference type="Rhea" id="RHEA-COMP:20101"/>
        <dbReference type="ChEBI" id="CHEBI:15378"/>
        <dbReference type="ChEBI" id="CHEBI:30616"/>
        <dbReference type="ChEBI" id="CHEBI:46858"/>
        <dbReference type="ChEBI" id="CHEBI:61978"/>
        <dbReference type="ChEBI" id="CHEBI:456216"/>
        <dbReference type="EC" id="2.7.10.1"/>
    </reaction>
</comment>
<dbReference type="Gene3D" id="2.60.40.10">
    <property type="entry name" value="Immunoglobulins"/>
    <property type="match status" value="2"/>
</dbReference>
<dbReference type="PROSITE" id="PS00107">
    <property type="entry name" value="PROTEIN_KINASE_ATP"/>
    <property type="match status" value="1"/>
</dbReference>
<gene>
    <name evidence="24" type="primary">TIE1</name>
    <name evidence="24" type="ORF">BLAG_LOCUS2190</name>
</gene>
<keyword evidence="11" id="KW-0829">Tyrosine-protein kinase</keyword>
<sequence>MAFNSVHRADNGEYTCTATNSLHMDTSQAAILTVLEQPGEITVSVTSQSSRTLQATVDVGFTGNLPITAMQVRNRRSDESIWGNWTSVGFAGTRGTFNITELTPATDYIGEVRAQNSEGPVASRQLEESRPEAPPHQARRQEEHRNLRPTSIVYELRPSFADDTDPPFHVPLRIMATSERELAWKDICLSFKLLGAGNFGEVRRGTVKIDGDRIQSAIKVLKKSADEESKEEFQQEVDIMRHVGYHSNIINLLGVCNHKGQQYMALELATNGDLLKYLRKSRVHETGRPYANMRPEVVPFSTLSPVMLLRIACDVASGMEHLAAKNVIHRDLAARNVLLTDSLIAKVADFGLSREGTYKQKSGMVLWYPPMGDGDPWYHMMTRCWERLPTDRPTFSDLVQELTGMMGNMTNYVNVNSDDDSEYEVLDSEESDDDDNDGSDNEGDDNDGGDNDDDDNDGGGGDDDDNDVNAGGGDDNDDNGDDGL</sequence>
<dbReference type="CDD" id="cd00063">
    <property type="entry name" value="FN3"/>
    <property type="match status" value="1"/>
</dbReference>
<feature type="binding site" evidence="19">
    <location>
        <position position="349"/>
    </location>
    <ligand>
        <name>Mg(2+)</name>
        <dbReference type="ChEBI" id="CHEBI:18420"/>
    </ligand>
</feature>
<evidence type="ECO:0000256" key="11">
    <source>
        <dbReference type="ARBA" id="ARBA00023137"/>
    </source>
</evidence>
<dbReference type="Gene3D" id="3.30.200.20">
    <property type="entry name" value="Phosphorylase Kinase, domain 1"/>
    <property type="match status" value="1"/>
</dbReference>
<evidence type="ECO:0000313" key="24">
    <source>
        <dbReference type="EMBL" id="CAH1233418.1"/>
    </source>
</evidence>
<feature type="compositionally biased region" description="Acidic residues" evidence="21">
    <location>
        <begin position="474"/>
        <end position="484"/>
    </location>
</feature>
<evidence type="ECO:0000256" key="8">
    <source>
        <dbReference type="ARBA" id="ARBA00022840"/>
    </source>
</evidence>
<dbReference type="SUPFAM" id="SSF56112">
    <property type="entry name" value="Protein kinase-like (PK-like)"/>
    <property type="match status" value="1"/>
</dbReference>
<dbReference type="InterPro" id="IPR000719">
    <property type="entry name" value="Prot_kinase_dom"/>
</dbReference>
<evidence type="ECO:0000256" key="16">
    <source>
        <dbReference type="ARBA" id="ARBA00051243"/>
    </source>
</evidence>
<dbReference type="InterPro" id="IPR017441">
    <property type="entry name" value="Protein_kinase_ATP_BS"/>
</dbReference>
<accession>A0A8J9VC19</accession>
<evidence type="ECO:0000256" key="18">
    <source>
        <dbReference type="PIRSR" id="PIRSR000615-2"/>
    </source>
</evidence>
<dbReference type="EC" id="2.7.10.1" evidence="2"/>
<dbReference type="Gene3D" id="1.10.510.10">
    <property type="entry name" value="Transferase(Phosphotransferase) domain 1"/>
    <property type="match status" value="1"/>
</dbReference>
<evidence type="ECO:0000256" key="6">
    <source>
        <dbReference type="ARBA" id="ARBA00022737"/>
    </source>
</evidence>
<dbReference type="PIRSF" id="PIRSF000615">
    <property type="entry name" value="TyrPK_CSF1-R"/>
    <property type="match status" value="1"/>
</dbReference>
<feature type="binding site" evidence="18">
    <location>
        <begin position="195"/>
        <end position="202"/>
    </location>
    <ligand>
        <name>ATP</name>
        <dbReference type="ChEBI" id="CHEBI:30616"/>
    </ligand>
</feature>
<evidence type="ECO:0000313" key="25">
    <source>
        <dbReference type="Proteomes" id="UP000838412"/>
    </source>
</evidence>
<evidence type="ECO:0000256" key="2">
    <source>
        <dbReference type="ARBA" id="ARBA00011902"/>
    </source>
</evidence>
<dbReference type="InterPro" id="IPR011009">
    <property type="entry name" value="Kinase-like_dom_sf"/>
</dbReference>
<keyword evidence="18 20" id="KW-0547">Nucleotide-binding</keyword>
<dbReference type="InterPro" id="IPR036116">
    <property type="entry name" value="FN3_sf"/>
</dbReference>
<dbReference type="PROSITE" id="PS50011">
    <property type="entry name" value="PROTEIN_KINASE_DOM"/>
    <property type="match status" value="1"/>
</dbReference>
<dbReference type="GO" id="GO:0043235">
    <property type="term" value="C:receptor complex"/>
    <property type="evidence" value="ECO:0007669"/>
    <property type="project" value="TreeGrafter"/>
</dbReference>
<feature type="binding site" evidence="18 20">
    <location>
        <position position="219"/>
    </location>
    <ligand>
        <name>ATP</name>
        <dbReference type="ChEBI" id="CHEBI:30616"/>
    </ligand>
</feature>
<feature type="binding site" evidence="19">
    <location>
        <position position="336"/>
    </location>
    <ligand>
        <name>Mg(2+)</name>
        <dbReference type="ChEBI" id="CHEBI:18420"/>
    </ligand>
</feature>
<feature type="active site" description="Proton acceptor" evidence="17">
    <location>
        <position position="331"/>
    </location>
</feature>
<evidence type="ECO:0000259" key="22">
    <source>
        <dbReference type="PROSITE" id="PS50011"/>
    </source>
</evidence>
<dbReference type="InterPro" id="IPR013783">
    <property type="entry name" value="Ig-like_fold"/>
</dbReference>
<evidence type="ECO:0000256" key="14">
    <source>
        <dbReference type="ARBA" id="ARBA00023180"/>
    </source>
</evidence>
<dbReference type="InterPro" id="IPR001245">
    <property type="entry name" value="Ser-Thr/Tyr_kinase_cat_dom"/>
</dbReference>
<evidence type="ECO:0000256" key="7">
    <source>
        <dbReference type="ARBA" id="ARBA00022777"/>
    </source>
</evidence>
<keyword evidence="14" id="KW-0325">Glycoprotein</keyword>
<keyword evidence="3" id="KW-0597">Phosphoprotein</keyword>
<dbReference type="PROSITE" id="PS00109">
    <property type="entry name" value="PROTEIN_KINASE_TYR"/>
    <property type="match status" value="1"/>
</dbReference>
<evidence type="ECO:0000259" key="23">
    <source>
        <dbReference type="PROSITE" id="PS50853"/>
    </source>
</evidence>
<feature type="region of interest" description="Disordered" evidence="21">
    <location>
        <begin position="117"/>
        <end position="148"/>
    </location>
</feature>
<dbReference type="AlphaFoldDB" id="A0A8J9VC19"/>
<evidence type="ECO:0000256" key="15">
    <source>
        <dbReference type="ARBA" id="ARBA00023319"/>
    </source>
</evidence>
<dbReference type="GO" id="GO:0007169">
    <property type="term" value="P:cell surface receptor protein tyrosine kinase signaling pathway"/>
    <property type="evidence" value="ECO:0007669"/>
    <property type="project" value="TreeGrafter"/>
</dbReference>
<name>A0A8J9VC19_BRALA</name>
<evidence type="ECO:0000256" key="21">
    <source>
        <dbReference type="SAM" id="MobiDB-lite"/>
    </source>
</evidence>
<keyword evidence="19" id="KW-0479">Metal-binding</keyword>
<evidence type="ECO:0000256" key="1">
    <source>
        <dbReference type="ARBA" id="ARBA00004479"/>
    </source>
</evidence>
<dbReference type="PANTHER" id="PTHR24416:SF613">
    <property type="entry name" value="RECEPTOR PROTEIN-TYROSINE KINASE"/>
    <property type="match status" value="1"/>
</dbReference>
<evidence type="ECO:0000256" key="12">
    <source>
        <dbReference type="ARBA" id="ARBA00023157"/>
    </source>
</evidence>
<dbReference type="SUPFAM" id="SSF49265">
    <property type="entry name" value="Fibronectin type III"/>
    <property type="match status" value="1"/>
</dbReference>
<keyword evidence="5" id="KW-0812">Transmembrane</keyword>
<keyword evidence="13" id="KW-0675">Receptor</keyword>
<dbReference type="SUPFAM" id="SSF48726">
    <property type="entry name" value="Immunoglobulin"/>
    <property type="match status" value="1"/>
</dbReference>
<evidence type="ECO:0000256" key="20">
    <source>
        <dbReference type="PROSITE-ProRule" id="PRU10141"/>
    </source>
</evidence>
<evidence type="ECO:0000256" key="13">
    <source>
        <dbReference type="ARBA" id="ARBA00023170"/>
    </source>
</evidence>
<dbReference type="InterPro" id="IPR008266">
    <property type="entry name" value="Tyr_kinase_AS"/>
</dbReference>
<feature type="compositionally biased region" description="Basic and acidic residues" evidence="21">
    <location>
        <begin position="125"/>
        <end position="146"/>
    </location>
</feature>
<feature type="domain" description="Protein kinase" evidence="22">
    <location>
        <begin position="188"/>
        <end position="484"/>
    </location>
</feature>
<organism evidence="24 25">
    <name type="scientific">Branchiostoma lanceolatum</name>
    <name type="common">Common lancelet</name>
    <name type="synonym">Amphioxus lanceolatum</name>
    <dbReference type="NCBI Taxonomy" id="7740"/>
    <lineage>
        <taxon>Eukaryota</taxon>
        <taxon>Metazoa</taxon>
        <taxon>Chordata</taxon>
        <taxon>Cephalochordata</taxon>
        <taxon>Leptocardii</taxon>
        <taxon>Amphioxiformes</taxon>
        <taxon>Branchiostomatidae</taxon>
        <taxon>Branchiostoma</taxon>
    </lineage>
</organism>
<dbReference type="EMBL" id="OV696686">
    <property type="protein sequence ID" value="CAH1233418.1"/>
    <property type="molecule type" value="Genomic_DNA"/>
</dbReference>
<dbReference type="PANTHER" id="PTHR24416">
    <property type="entry name" value="TYROSINE-PROTEIN KINASE RECEPTOR"/>
    <property type="match status" value="1"/>
</dbReference>
<evidence type="ECO:0000256" key="17">
    <source>
        <dbReference type="PIRSR" id="PIRSR000615-1"/>
    </source>
</evidence>
<dbReference type="GO" id="GO:0004714">
    <property type="term" value="F:transmembrane receptor protein tyrosine kinase activity"/>
    <property type="evidence" value="ECO:0007669"/>
    <property type="project" value="UniProtKB-EC"/>
</dbReference>
<keyword evidence="8 18" id="KW-0067">ATP-binding</keyword>
<comment type="subcellular location">
    <subcellularLocation>
        <location evidence="1">Membrane</location>
        <topology evidence="1">Single-pass type I membrane protein</topology>
    </subcellularLocation>
</comment>
<keyword evidence="12" id="KW-1015">Disulfide bond</keyword>
<dbReference type="InterPro" id="IPR050122">
    <property type="entry name" value="RTK"/>
</dbReference>
<feature type="domain" description="Fibronectin type-III" evidence="23">
    <location>
        <begin position="37"/>
        <end position="136"/>
    </location>
</feature>
<dbReference type="OrthoDB" id="3256376at2759"/>
<keyword evidence="19" id="KW-0460">Magnesium</keyword>